<protein>
    <recommendedName>
        <fullName evidence="3">AAA ATPase-like protein</fullName>
    </recommendedName>
</protein>
<accession>A0A2T0PZX3</accession>
<evidence type="ECO:0008006" key="3">
    <source>
        <dbReference type="Google" id="ProtNLM"/>
    </source>
</evidence>
<dbReference type="AlphaFoldDB" id="A0A2T0PZX3"/>
<dbReference type="EMBL" id="PVZC01000006">
    <property type="protein sequence ID" value="PRX97102.1"/>
    <property type="molecule type" value="Genomic_DNA"/>
</dbReference>
<evidence type="ECO:0000313" key="2">
    <source>
        <dbReference type="Proteomes" id="UP000237846"/>
    </source>
</evidence>
<dbReference type="InterPro" id="IPR027417">
    <property type="entry name" value="P-loop_NTPase"/>
</dbReference>
<name>A0A2T0PZX3_9ACTN</name>
<dbReference type="SUPFAM" id="SSF52540">
    <property type="entry name" value="P-loop containing nucleoside triphosphate hydrolases"/>
    <property type="match status" value="1"/>
</dbReference>
<organism evidence="1 2">
    <name type="scientific">Allonocardiopsis opalescens</name>
    <dbReference type="NCBI Taxonomy" id="1144618"/>
    <lineage>
        <taxon>Bacteria</taxon>
        <taxon>Bacillati</taxon>
        <taxon>Actinomycetota</taxon>
        <taxon>Actinomycetes</taxon>
        <taxon>Streptosporangiales</taxon>
        <taxon>Allonocardiopsis</taxon>
    </lineage>
</organism>
<proteinExistence type="predicted"/>
<comment type="caution">
    <text evidence="1">The sequence shown here is derived from an EMBL/GenBank/DDBJ whole genome shotgun (WGS) entry which is preliminary data.</text>
</comment>
<keyword evidence="2" id="KW-1185">Reference proteome</keyword>
<dbReference type="RefSeq" id="WP_425428090.1">
    <property type="nucleotide sequence ID" value="NZ_PVZC01000006.1"/>
</dbReference>
<gene>
    <name evidence="1" type="ORF">CLV72_106138</name>
</gene>
<reference evidence="1 2" key="1">
    <citation type="submission" date="2018-03" db="EMBL/GenBank/DDBJ databases">
        <title>Genomic Encyclopedia of Archaeal and Bacterial Type Strains, Phase II (KMG-II): from individual species to whole genera.</title>
        <authorList>
            <person name="Goeker M."/>
        </authorList>
    </citation>
    <scope>NUCLEOTIDE SEQUENCE [LARGE SCALE GENOMIC DNA]</scope>
    <source>
        <strain evidence="1 2">DSM 45601</strain>
    </source>
</reference>
<dbReference type="Proteomes" id="UP000237846">
    <property type="component" value="Unassembled WGS sequence"/>
</dbReference>
<evidence type="ECO:0000313" key="1">
    <source>
        <dbReference type="EMBL" id="PRX97102.1"/>
    </source>
</evidence>
<sequence length="481" mass="50776">MSWTFVGRSEQLAHIRAVLDGPVTGPLMITGAAGMGHTTMLARTYELLDHKHDLVARIAPCGPAPFSALRSAFPAGLCDSGSLYDMEREVALAIAGHAGGRRLVVLVDDAPLVDQASLMTLRHLSRFGDAVVVICRPDTAVPGRPDPTDAFGYEPGLRTLRLPALSLGEVSTILAEVVGGPVAPATAEALYEVTGGSPRSLRRLVEHGLPDRMAPHEGVWRIAEPEPDHGDGIDAAAPMAADAARRAWERLDLDGTEELCRLALWYGQAEQIASVWPYVLLLRGRAADGIAFLDALPSASAEGAAPAALARAMCLAFGLRRVSAAAAMLRNAAIDGEGAPNRLLAYRAWLMAVGGRPDKAAAALIEVDRTDRETALFVHATRAAAEMADGRPGDAVFQLRRALAQADECCASVPWLAPYLTASLIDALLLASRIGEATSTARGFHNGARGCGWEIAFALSAMMTQDALRPVRSVLADVEAA</sequence>